<dbReference type="PROSITE" id="PS00233">
    <property type="entry name" value="CHIT_BIND_RR_1"/>
    <property type="match status" value="2"/>
</dbReference>
<gene>
    <name evidence="5" type="ORF">RR46_05480</name>
</gene>
<dbReference type="InterPro" id="IPR050468">
    <property type="entry name" value="Cuticle_Struct_Prot"/>
</dbReference>
<evidence type="ECO:0000256" key="3">
    <source>
        <dbReference type="PROSITE-ProRule" id="PRU00497"/>
    </source>
</evidence>
<dbReference type="PANTHER" id="PTHR10380">
    <property type="entry name" value="CUTICLE PROTEIN"/>
    <property type="match status" value="1"/>
</dbReference>
<dbReference type="STRING" id="66420.A0A194Q164"/>
<dbReference type="PROSITE" id="PS51155">
    <property type="entry name" value="CHIT_BIND_RR_2"/>
    <property type="match status" value="2"/>
</dbReference>
<organism evidence="5 6">
    <name type="scientific">Papilio xuthus</name>
    <name type="common">Asian swallowtail butterfly</name>
    <dbReference type="NCBI Taxonomy" id="66420"/>
    <lineage>
        <taxon>Eukaryota</taxon>
        <taxon>Metazoa</taxon>
        <taxon>Ecdysozoa</taxon>
        <taxon>Arthropoda</taxon>
        <taxon>Hexapoda</taxon>
        <taxon>Insecta</taxon>
        <taxon>Pterygota</taxon>
        <taxon>Neoptera</taxon>
        <taxon>Endopterygota</taxon>
        <taxon>Lepidoptera</taxon>
        <taxon>Glossata</taxon>
        <taxon>Ditrysia</taxon>
        <taxon>Papilionoidea</taxon>
        <taxon>Papilionidae</taxon>
        <taxon>Papilioninae</taxon>
        <taxon>Papilio</taxon>
    </lineage>
</organism>
<dbReference type="GO" id="GO:0062129">
    <property type="term" value="C:chitin-based extracellular matrix"/>
    <property type="evidence" value="ECO:0007669"/>
    <property type="project" value="TreeGrafter"/>
</dbReference>
<evidence type="ECO:0000256" key="2">
    <source>
        <dbReference type="ARBA" id="ARBA00022729"/>
    </source>
</evidence>
<dbReference type="InterPro" id="IPR031311">
    <property type="entry name" value="CHIT_BIND_RR_consensus"/>
</dbReference>
<feature type="chain" id="PRO_5008263937" evidence="4">
    <location>
        <begin position="25"/>
        <end position="240"/>
    </location>
</feature>
<dbReference type="PRINTS" id="PR00947">
    <property type="entry name" value="CUTICLE"/>
</dbReference>
<accession>A0A194Q164</accession>
<protein>
    <submittedName>
        <fullName evidence="5">Larval cuticle protein LCP-17</fullName>
    </submittedName>
</protein>
<dbReference type="InterPro" id="IPR000618">
    <property type="entry name" value="Insect_cuticle"/>
</dbReference>
<evidence type="ECO:0000313" key="5">
    <source>
        <dbReference type="EMBL" id="KPI99296.1"/>
    </source>
</evidence>
<evidence type="ECO:0000313" key="6">
    <source>
        <dbReference type="Proteomes" id="UP000053268"/>
    </source>
</evidence>
<keyword evidence="6" id="KW-1185">Reference proteome</keyword>
<keyword evidence="1 3" id="KW-0193">Cuticle</keyword>
<dbReference type="GO" id="GO:0008010">
    <property type="term" value="F:structural constituent of chitin-based larval cuticle"/>
    <property type="evidence" value="ECO:0007669"/>
    <property type="project" value="TreeGrafter"/>
</dbReference>
<sequence>MRLGQSTMLKSVVLALCAIGCAYGLVPDDKAAVVRSDYQHNPEGGYQYVYETENGISAHAEGVIRTLNKDEVSHTVQGSVSYIAPDGQKIETSYVADEFGYKPTKFLVLFAAVALASADVSHIVRSDESQAPILKSAYESSPEGNYQYVYETGNGISAQAEGIVKNANSESATLEVKGSVRYTAPDGTPVETTYIADENGYQAQGSHIPVPPPIPELILRSLQYIADHPPPAEYIKKTVA</sequence>
<evidence type="ECO:0000256" key="1">
    <source>
        <dbReference type="ARBA" id="ARBA00022460"/>
    </source>
</evidence>
<dbReference type="Pfam" id="PF00379">
    <property type="entry name" value="Chitin_bind_4"/>
    <property type="match status" value="2"/>
</dbReference>
<evidence type="ECO:0000256" key="4">
    <source>
        <dbReference type="SAM" id="SignalP"/>
    </source>
</evidence>
<dbReference type="EMBL" id="KQ459580">
    <property type="protein sequence ID" value="KPI99296.1"/>
    <property type="molecule type" value="Genomic_DNA"/>
</dbReference>
<name>A0A194Q164_PAPXU</name>
<reference evidence="5 6" key="1">
    <citation type="journal article" date="2015" name="Nat. Commun.">
        <title>Outbred genome sequencing and CRISPR/Cas9 gene editing in butterflies.</title>
        <authorList>
            <person name="Li X."/>
            <person name="Fan D."/>
            <person name="Zhang W."/>
            <person name="Liu G."/>
            <person name="Zhang L."/>
            <person name="Zhao L."/>
            <person name="Fang X."/>
            <person name="Chen L."/>
            <person name="Dong Y."/>
            <person name="Chen Y."/>
            <person name="Ding Y."/>
            <person name="Zhao R."/>
            <person name="Feng M."/>
            <person name="Zhu Y."/>
            <person name="Feng Y."/>
            <person name="Jiang X."/>
            <person name="Zhu D."/>
            <person name="Xiang H."/>
            <person name="Feng X."/>
            <person name="Li S."/>
            <person name="Wang J."/>
            <person name="Zhang G."/>
            <person name="Kronforst M.R."/>
            <person name="Wang W."/>
        </authorList>
    </citation>
    <scope>NUCLEOTIDE SEQUENCE [LARGE SCALE GENOMIC DNA]</scope>
    <source>
        <strain evidence="5">Ya'a_city_454_Px</strain>
        <tissue evidence="5">Whole body</tissue>
    </source>
</reference>
<feature type="signal peptide" evidence="4">
    <location>
        <begin position="1"/>
        <end position="24"/>
    </location>
</feature>
<dbReference type="PANTHER" id="PTHR10380:SF237">
    <property type="entry name" value="CUTICULAR PROTEIN 65AU, ISOFORM A-RELATED"/>
    <property type="match status" value="1"/>
</dbReference>
<keyword evidence="2 4" id="KW-0732">Signal</keyword>
<dbReference type="Proteomes" id="UP000053268">
    <property type="component" value="Unassembled WGS sequence"/>
</dbReference>
<proteinExistence type="predicted"/>
<dbReference type="AlphaFoldDB" id="A0A194Q164"/>